<accession>A0A1D2VPR7</accession>
<dbReference type="GeneID" id="30968870"/>
<dbReference type="RefSeq" id="XP_020049896.1">
    <property type="nucleotide sequence ID" value="XM_020195234.1"/>
</dbReference>
<proteinExistence type="predicted"/>
<name>A0A1D2VPR7_9ASCO</name>
<dbReference type="Proteomes" id="UP000095038">
    <property type="component" value="Unassembled WGS sequence"/>
</dbReference>
<evidence type="ECO:0008006" key="3">
    <source>
        <dbReference type="Google" id="ProtNLM"/>
    </source>
</evidence>
<protein>
    <recommendedName>
        <fullName evidence="3">C3H1-type domain-containing protein</fullName>
    </recommendedName>
</protein>
<dbReference type="SUPFAM" id="SSF90229">
    <property type="entry name" value="CCCH zinc finger"/>
    <property type="match status" value="1"/>
</dbReference>
<dbReference type="InParanoid" id="A0A1D2VPR7"/>
<organism evidence="1 2">
    <name type="scientific">Ascoidea rubescens DSM 1968</name>
    <dbReference type="NCBI Taxonomy" id="1344418"/>
    <lineage>
        <taxon>Eukaryota</taxon>
        <taxon>Fungi</taxon>
        <taxon>Dikarya</taxon>
        <taxon>Ascomycota</taxon>
        <taxon>Saccharomycotina</taxon>
        <taxon>Saccharomycetes</taxon>
        <taxon>Ascoideaceae</taxon>
        <taxon>Ascoidea</taxon>
    </lineage>
</organism>
<evidence type="ECO:0000313" key="2">
    <source>
        <dbReference type="Proteomes" id="UP000095038"/>
    </source>
</evidence>
<dbReference type="Gene3D" id="4.10.1000.10">
    <property type="entry name" value="Zinc finger, CCCH-type"/>
    <property type="match status" value="1"/>
</dbReference>
<dbReference type="GO" id="GO:0046872">
    <property type="term" value="F:metal ion binding"/>
    <property type="evidence" value="ECO:0007669"/>
    <property type="project" value="InterPro"/>
</dbReference>
<dbReference type="AlphaFoldDB" id="A0A1D2VPR7"/>
<keyword evidence="2" id="KW-1185">Reference proteome</keyword>
<reference evidence="2" key="1">
    <citation type="submission" date="2016-05" db="EMBL/GenBank/DDBJ databases">
        <title>Comparative genomics of biotechnologically important yeasts.</title>
        <authorList>
            <consortium name="DOE Joint Genome Institute"/>
            <person name="Riley R."/>
            <person name="Haridas S."/>
            <person name="Wolfe K.H."/>
            <person name="Lopes M.R."/>
            <person name="Hittinger C.T."/>
            <person name="Goker M."/>
            <person name="Salamov A."/>
            <person name="Wisecaver J."/>
            <person name="Long T.M."/>
            <person name="Aerts A.L."/>
            <person name="Barry K."/>
            <person name="Choi C."/>
            <person name="Clum A."/>
            <person name="Coughlan A.Y."/>
            <person name="Deshpande S."/>
            <person name="Douglass A.P."/>
            <person name="Hanson S.J."/>
            <person name="Klenk H.-P."/>
            <person name="Labutti K."/>
            <person name="Lapidus A."/>
            <person name="Lindquist E."/>
            <person name="Lipzen A."/>
            <person name="Meier-Kolthoff J.P."/>
            <person name="Ohm R.A."/>
            <person name="Otillar R.P."/>
            <person name="Pangilinan J."/>
            <person name="Peng Y."/>
            <person name="Rokas A."/>
            <person name="Rosa C.A."/>
            <person name="Scheuner C."/>
            <person name="Sibirny A.A."/>
            <person name="Slot J.C."/>
            <person name="Stielow J.B."/>
            <person name="Sun H."/>
            <person name="Kurtzman C.P."/>
            <person name="Blackwell M."/>
            <person name="Grigoriev I.V."/>
            <person name="Jeffries T.W."/>
        </authorList>
    </citation>
    <scope>NUCLEOTIDE SEQUENCE [LARGE SCALE GENOMIC DNA]</scope>
    <source>
        <strain evidence="2">DSM 1968</strain>
    </source>
</reference>
<dbReference type="InterPro" id="IPR036855">
    <property type="entry name" value="Znf_CCCH_sf"/>
</dbReference>
<gene>
    <name evidence="1" type="ORF">ASCRUDRAFT_97257</name>
</gene>
<sequence>MPFQAMVISLKFAANSLLCAFPLLSLLRHYHSLTFPSLNMSKDSHPLSETDSHETLQINHISNCDEIHLDYLLTDADFAFNHSILDNTINLIKLQIKILNFGLQNHDHPRKHYTDLFSSLKLPLILADSIQNKLHKVHSLIYELQKLDDRPKNVSRYPFFKSLLCSKFLNSEVCRHYPNCIYAHNGKEIQDQNYPINFKLLFCKFDSNCDHPVCHFIFNR</sequence>
<dbReference type="EMBL" id="KV454475">
    <property type="protein sequence ID" value="ODV63589.1"/>
    <property type="molecule type" value="Genomic_DNA"/>
</dbReference>
<evidence type="ECO:0000313" key="1">
    <source>
        <dbReference type="EMBL" id="ODV63589.1"/>
    </source>
</evidence>